<reference evidence="2" key="1">
    <citation type="submission" date="2016-10" db="EMBL/GenBank/DDBJ databases">
        <authorList>
            <person name="Varghese N."/>
            <person name="Submissions S."/>
        </authorList>
    </citation>
    <scope>NUCLEOTIDE SEQUENCE [LARGE SCALE GENOMIC DNA]</scope>
    <source>
        <strain evidence="2">DSM 4002</strain>
    </source>
</reference>
<dbReference type="AlphaFoldDB" id="A0A1I4VRR9"/>
<evidence type="ECO:0000313" key="2">
    <source>
        <dbReference type="Proteomes" id="UP000182961"/>
    </source>
</evidence>
<dbReference type="RefSeq" id="WP_024982258.1">
    <property type="nucleotide sequence ID" value="NZ_CBCRUM010000012.1"/>
</dbReference>
<keyword evidence="2" id="KW-1185">Reference proteome</keyword>
<sequence length="130" mass="15836">MKTIFLVLLSFFFVSLKAQEKEKDTLYFKYDNKYVYESKYAPKEYLLKDSNSDEIFFFNEVEKVTDLNPKEILCLKKIIRTPKFYDENKKQKLNNYKLILFFRDYVVFLVKKTNNKTEYIRVNPAEVIYD</sequence>
<gene>
    <name evidence="1" type="ORF">SAMN05444143_105140</name>
</gene>
<evidence type="ECO:0000313" key="1">
    <source>
        <dbReference type="EMBL" id="SFN03934.1"/>
    </source>
</evidence>
<dbReference type="Proteomes" id="UP000182961">
    <property type="component" value="Unassembled WGS sequence"/>
</dbReference>
<dbReference type="EMBL" id="FOUT01000005">
    <property type="protein sequence ID" value="SFN03934.1"/>
    <property type="molecule type" value="Genomic_DNA"/>
</dbReference>
<protein>
    <submittedName>
        <fullName evidence="1">Uncharacterized protein</fullName>
    </submittedName>
</protein>
<dbReference type="eggNOG" id="ENOG502ZY5E">
    <property type="taxonomic scope" value="Bacteria"/>
</dbReference>
<proteinExistence type="predicted"/>
<name>A0A1I4VRR9_9FLAO</name>
<accession>A0A1I4VRR9</accession>
<organism evidence="1 2">
    <name type="scientific">Flavobacterium succinicans</name>
    <dbReference type="NCBI Taxonomy" id="29536"/>
    <lineage>
        <taxon>Bacteria</taxon>
        <taxon>Pseudomonadati</taxon>
        <taxon>Bacteroidota</taxon>
        <taxon>Flavobacteriia</taxon>
        <taxon>Flavobacteriales</taxon>
        <taxon>Flavobacteriaceae</taxon>
        <taxon>Flavobacterium</taxon>
    </lineage>
</organism>